<name>A0ABV8LI29_9ACTN</name>
<feature type="transmembrane region" description="Helical" evidence="1">
    <location>
        <begin position="128"/>
        <end position="152"/>
    </location>
</feature>
<dbReference type="EMBL" id="JBHSAY010000005">
    <property type="protein sequence ID" value="MFC4130273.1"/>
    <property type="molecule type" value="Genomic_DNA"/>
</dbReference>
<dbReference type="RefSeq" id="WP_253758192.1">
    <property type="nucleotide sequence ID" value="NZ_JAMZDZ010000001.1"/>
</dbReference>
<reference evidence="4" key="1">
    <citation type="journal article" date="2019" name="Int. J. Syst. Evol. Microbiol.">
        <title>The Global Catalogue of Microorganisms (GCM) 10K type strain sequencing project: providing services to taxonomists for standard genome sequencing and annotation.</title>
        <authorList>
            <consortium name="The Broad Institute Genomics Platform"/>
            <consortium name="The Broad Institute Genome Sequencing Center for Infectious Disease"/>
            <person name="Wu L."/>
            <person name="Ma J."/>
        </authorList>
    </citation>
    <scope>NUCLEOTIDE SEQUENCE [LARGE SCALE GENOMIC DNA]</scope>
    <source>
        <strain evidence="4">CGMCC 4.7289</strain>
    </source>
</reference>
<evidence type="ECO:0000256" key="1">
    <source>
        <dbReference type="SAM" id="Phobius"/>
    </source>
</evidence>
<feature type="transmembrane region" description="Helical" evidence="1">
    <location>
        <begin position="13"/>
        <end position="35"/>
    </location>
</feature>
<dbReference type="Pfam" id="PF09990">
    <property type="entry name" value="DUF2231"/>
    <property type="match status" value="1"/>
</dbReference>
<evidence type="ECO:0000313" key="4">
    <source>
        <dbReference type="Proteomes" id="UP001595816"/>
    </source>
</evidence>
<evidence type="ECO:0000313" key="3">
    <source>
        <dbReference type="EMBL" id="MFC4130273.1"/>
    </source>
</evidence>
<dbReference type="Proteomes" id="UP001595816">
    <property type="component" value="Unassembled WGS sequence"/>
</dbReference>
<evidence type="ECO:0000259" key="2">
    <source>
        <dbReference type="Pfam" id="PF09990"/>
    </source>
</evidence>
<keyword evidence="1" id="KW-0812">Transmembrane</keyword>
<keyword evidence="4" id="KW-1185">Reference proteome</keyword>
<feature type="domain" description="DUF2231" evidence="2">
    <location>
        <begin position="7"/>
        <end position="164"/>
    </location>
</feature>
<dbReference type="InterPro" id="IPR019251">
    <property type="entry name" value="DUF2231_TM"/>
</dbReference>
<protein>
    <submittedName>
        <fullName evidence="3">DUF2231 domain-containing protein</fullName>
    </submittedName>
</protein>
<comment type="caution">
    <text evidence="3">The sequence shown here is derived from an EMBL/GenBank/DDBJ whole genome shotgun (WGS) entry which is preliminary data.</text>
</comment>
<organism evidence="3 4">
    <name type="scientific">Hamadaea flava</name>
    <dbReference type="NCBI Taxonomy" id="1742688"/>
    <lineage>
        <taxon>Bacteria</taxon>
        <taxon>Bacillati</taxon>
        <taxon>Actinomycetota</taxon>
        <taxon>Actinomycetes</taxon>
        <taxon>Micromonosporales</taxon>
        <taxon>Micromonosporaceae</taxon>
        <taxon>Hamadaea</taxon>
    </lineage>
</organism>
<proteinExistence type="predicted"/>
<feature type="transmembrane region" description="Helical" evidence="1">
    <location>
        <begin position="95"/>
        <end position="116"/>
    </location>
</feature>
<gene>
    <name evidence="3" type="ORF">ACFOZ4_06615</name>
</gene>
<accession>A0ABV8LI29</accession>
<feature type="transmembrane region" description="Helical" evidence="1">
    <location>
        <begin position="42"/>
        <end position="60"/>
    </location>
</feature>
<keyword evidence="1" id="KW-1133">Transmembrane helix</keyword>
<sequence>MFQYILGIPAHPLIVHFAIVFVVLLVAGSAVYALVPPVRRRTGWAVGLLAVAGPIAAWVGTESGEQLEKLVVAQGYPQEFLAKINQHVTYGDRTWYFSLGLGAATLLLIFVSTAIGKRPAAEGDSRRGSLIANVGLGLVVLVLAGFTGYYIFKTGDTGAHLRWVDFAQK</sequence>
<keyword evidence="1" id="KW-0472">Membrane</keyword>